<dbReference type="Pfam" id="PF13181">
    <property type="entry name" value="TPR_8"/>
    <property type="match status" value="1"/>
</dbReference>
<evidence type="ECO:0000256" key="1">
    <source>
        <dbReference type="PROSITE-ProRule" id="PRU00339"/>
    </source>
</evidence>
<evidence type="ECO:0000313" key="3">
    <source>
        <dbReference type="EMBL" id="SIT02429.1"/>
    </source>
</evidence>
<dbReference type="GO" id="GO:0045892">
    <property type="term" value="P:negative regulation of DNA-templated transcription"/>
    <property type="evidence" value="ECO:0007669"/>
    <property type="project" value="InterPro"/>
</dbReference>
<reference evidence="4" key="3">
    <citation type="submission" date="2017-01" db="EMBL/GenBank/DDBJ databases">
        <authorList>
            <person name="Varghese N."/>
            <person name="Submissions S."/>
        </authorList>
    </citation>
    <scope>NUCLEOTIDE SEQUENCE [LARGE SCALE GENOMIC DNA]</scope>
    <source>
        <strain evidence="4">DSM 21068</strain>
    </source>
</reference>
<dbReference type="InterPro" id="IPR011990">
    <property type="entry name" value="TPR-like_helical_dom_sf"/>
</dbReference>
<evidence type="ECO:0000313" key="5">
    <source>
        <dbReference type="Proteomes" id="UP000238314"/>
    </source>
</evidence>
<dbReference type="PROSITE" id="PS50005">
    <property type="entry name" value="TPR"/>
    <property type="match status" value="1"/>
</dbReference>
<gene>
    <name evidence="2" type="ORF">B0A70_07985</name>
    <name evidence="3" type="ORF">SAMN05421796_109116</name>
</gene>
<name>A0A1N7NW48_9FLAO</name>
<dbReference type="SMART" id="SM00028">
    <property type="entry name" value="TPR"/>
    <property type="match status" value="5"/>
</dbReference>
<dbReference type="InterPro" id="IPR044650">
    <property type="entry name" value="SRFR1-like"/>
</dbReference>
<proteinExistence type="predicted"/>
<evidence type="ECO:0000313" key="2">
    <source>
        <dbReference type="EMBL" id="PQA94194.1"/>
    </source>
</evidence>
<dbReference type="STRING" id="551459.SAMN05421796_109116"/>
<dbReference type="Pfam" id="PF13432">
    <property type="entry name" value="TPR_16"/>
    <property type="match status" value="1"/>
</dbReference>
<dbReference type="OrthoDB" id="1467539at2"/>
<dbReference type="EMBL" id="FTOJ01000009">
    <property type="protein sequence ID" value="SIT02429.1"/>
    <property type="molecule type" value="Genomic_DNA"/>
</dbReference>
<dbReference type="SUPFAM" id="SSF48452">
    <property type="entry name" value="TPR-like"/>
    <property type="match status" value="1"/>
</dbReference>
<organism evidence="3 4">
    <name type="scientific">Chryseobacterium piscicola</name>
    <dbReference type="NCBI Taxonomy" id="551459"/>
    <lineage>
        <taxon>Bacteria</taxon>
        <taxon>Pseudomonadati</taxon>
        <taxon>Bacteroidota</taxon>
        <taxon>Flavobacteriia</taxon>
        <taxon>Flavobacteriales</taxon>
        <taxon>Weeksellaceae</taxon>
        <taxon>Chryseobacterium group</taxon>
        <taxon>Chryseobacterium</taxon>
    </lineage>
</organism>
<dbReference type="InterPro" id="IPR019734">
    <property type="entry name" value="TPR_rpt"/>
</dbReference>
<sequence length="354" mass="40030">MKSSQILFPEIYLPKQLSVLKCFLIVAFTFTGISTLLSQQKDPDYIKLTKISYTNGEISEAYRLLAILEKKYPENGYILAERGGWQLYGDNDVNTALVTLSKAIKLLPKDDNILTLRGIAFYRKGLVEKAVEDQKAALLINPDPIQYYIKLGGYHYALGDYDSALSVFLKGVEKHPSQAEIYGEAFSAYAKLNNAYGAKELFNKGILVKNMDTGFLRCYLGNFYMRIQLYKEASELYQLAYDVPEPHMYAEDYNNAAISFMKIGNLNKALSFINIACEKDPSKPEYFTNKADIAMNLKDYETVIASASKAISADENNALAHMYMAIGYKWGRNDIAKAEWYENKAKSLNETSKK</sequence>
<accession>A0A1N7NW48</accession>
<reference evidence="3" key="2">
    <citation type="submission" date="2017-01" db="EMBL/GenBank/DDBJ databases">
        <authorList>
            <person name="Mah S.A."/>
            <person name="Swanson W.J."/>
            <person name="Moy G.W."/>
            <person name="Vacquier V.D."/>
        </authorList>
    </citation>
    <scope>NUCLEOTIDE SEQUENCE [LARGE SCALE GENOMIC DNA]</scope>
    <source>
        <strain evidence="3">DSM 21068</strain>
    </source>
</reference>
<keyword evidence="5" id="KW-1185">Reference proteome</keyword>
<dbReference type="Gene3D" id="1.25.40.10">
    <property type="entry name" value="Tetratricopeptide repeat domain"/>
    <property type="match status" value="3"/>
</dbReference>
<evidence type="ECO:0000313" key="4">
    <source>
        <dbReference type="Proteomes" id="UP000186246"/>
    </source>
</evidence>
<dbReference type="Proteomes" id="UP000238314">
    <property type="component" value="Unassembled WGS sequence"/>
</dbReference>
<feature type="repeat" description="TPR" evidence="1">
    <location>
        <begin position="145"/>
        <end position="178"/>
    </location>
</feature>
<dbReference type="Proteomes" id="UP000186246">
    <property type="component" value="Unassembled WGS sequence"/>
</dbReference>
<protein>
    <submittedName>
        <fullName evidence="3">Tetratricopeptide repeat-containing protein</fullName>
    </submittedName>
</protein>
<dbReference type="EMBL" id="MUGO01000011">
    <property type="protein sequence ID" value="PQA94194.1"/>
    <property type="molecule type" value="Genomic_DNA"/>
</dbReference>
<dbReference type="PANTHER" id="PTHR44749:SF1">
    <property type="entry name" value="TETRATRICOPEPTIDE-LIKE HELICAL DOMAIN-CONTAINING PROTEIN"/>
    <property type="match status" value="1"/>
</dbReference>
<keyword evidence="1" id="KW-0802">TPR repeat</keyword>
<reference evidence="2 5" key="1">
    <citation type="submission" date="2016-11" db="EMBL/GenBank/DDBJ databases">
        <title>Whole genomes of Flavobacteriaceae.</title>
        <authorList>
            <person name="Stine C."/>
            <person name="Li C."/>
            <person name="Tadesse D."/>
        </authorList>
    </citation>
    <scope>NUCLEOTIDE SEQUENCE [LARGE SCALE GENOMIC DNA]</scope>
    <source>
        <strain evidence="2 5">DSM 21068</strain>
    </source>
</reference>
<dbReference type="RefSeq" id="WP_076452505.1">
    <property type="nucleotide sequence ID" value="NZ_FTOJ01000009.1"/>
</dbReference>
<dbReference type="PANTHER" id="PTHR44749">
    <property type="entry name" value="SUPPRESSOR OF RPS4-RLD 1"/>
    <property type="match status" value="1"/>
</dbReference>
<dbReference type="AlphaFoldDB" id="A0A1N7NW48"/>